<evidence type="ECO:0000313" key="7">
    <source>
        <dbReference type="EMBL" id="EKD29800.1"/>
    </source>
</evidence>
<dbReference type="AlphaFoldDB" id="K1XHJ4"/>
<dbReference type="InterPro" id="IPR050833">
    <property type="entry name" value="Poly_Biosynth_Transport"/>
</dbReference>
<feature type="transmembrane region" description="Helical" evidence="6">
    <location>
        <begin position="185"/>
        <end position="210"/>
    </location>
</feature>
<comment type="subcellular location">
    <subcellularLocation>
        <location evidence="1">Cell membrane</location>
        <topology evidence="1">Multi-pass membrane protein</topology>
    </subcellularLocation>
</comment>
<feature type="transmembrane region" description="Helical" evidence="6">
    <location>
        <begin position="49"/>
        <end position="66"/>
    </location>
</feature>
<dbReference type="InterPro" id="IPR002797">
    <property type="entry name" value="Polysacc_synth"/>
</dbReference>
<feature type="transmembrane region" description="Helical" evidence="6">
    <location>
        <begin position="231"/>
        <end position="255"/>
    </location>
</feature>
<dbReference type="GO" id="GO:0005886">
    <property type="term" value="C:plasma membrane"/>
    <property type="evidence" value="ECO:0007669"/>
    <property type="project" value="UniProtKB-SubCell"/>
</dbReference>
<reference evidence="7" key="1">
    <citation type="journal article" date="2012" name="Science">
        <title>Fermentation, hydrogen, and sulfur metabolism in multiple uncultivated bacterial phyla.</title>
        <authorList>
            <person name="Wrighton K.C."/>
            <person name="Thomas B.C."/>
            <person name="Sharon I."/>
            <person name="Miller C.S."/>
            <person name="Castelle C.J."/>
            <person name="VerBerkmoes N.C."/>
            <person name="Wilkins M.J."/>
            <person name="Hettich R.L."/>
            <person name="Lipton M.S."/>
            <person name="Williams K.H."/>
            <person name="Long P.E."/>
            <person name="Banfield J.F."/>
        </authorList>
    </citation>
    <scope>NUCLEOTIDE SEQUENCE [LARGE SCALE GENOMIC DNA]</scope>
</reference>
<comment type="caution">
    <text evidence="7">The sequence shown here is derived from an EMBL/GenBank/DDBJ whole genome shotgun (WGS) entry which is preliminary data.</text>
</comment>
<gene>
    <name evidence="7" type="ORF">ACD_78C00267G0001</name>
</gene>
<dbReference type="EMBL" id="AMFJ01034267">
    <property type="protein sequence ID" value="EKD29800.1"/>
    <property type="molecule type" value="Genomic_DNA"/>
</dbReference>
<keyword evidence="4 6" id="KW-1133">Transmembrane helix</keyword>
<keyword evidence="3 6" id="KW-0812">Transmembrane</keyword>
<evidence type="ECO:0000256" key="5">
    <source>
        <dbReference type="ARBA" id="ARBA00023136"/>
    </source>
</evidence>
<organism evidence="7">
    <name type="scientific">uncultured bacterium</name>
    <name type="common">gcode 4</name>
    <dbReference type="NCBI Taxonomy" id="1234023"/>
    <lineage>
        <taxon>Bacteria</taxon>
        <taxon>environmental samples</taxon>
    </lineage>
</organism>
<proteinExistence type="predicted"/>
<evidence type="ECO:0000256" key="4">
    <source>
        <dbReference type="ARBA" id="ARBA00022989"/>
    </source>
</evidence>
<evidence type="ECO:0000256" key="1">
    <source>
        <dbReference type="ARBA" id="ARBA00004651"/>
    </source>
</evidence>
<evidence type="ECO:0000256" key="2">
    <source>
        <dbReference type="ARBA" id="ARBA00022475"/>
    </source>
</evidence>
<protein>
    <submittedName>
        <fullName evidence="7">Polysaccharide biosynthesis protein</fullName>
    </submittedName>
</protein>
<dbReference type="Pfam" id="PF01943">
    <property type="entry name" value="Polysacc_synt"/>
    <property type="match status" value="1"/>
</dbReference>
<feature type="transmembrane region" description="Helical" evidence="6">
    <location>
        <begin position="148"/>
        <end position="173"/>
    </location>
</feature>
<dbReference type="PANTHER" id="PTHR30250:SF26">
    <property type="entry name" value="PSMA PROTEIN"/>
    <property type="match status" value="1"/>
</dbReference>
<feature type="non-terminal residue" evidence="7">
    <location>
        <position position="318"/>
    </location>
</feature>
<accession>K1XHJ4</accession>
<feature type="transmembrane region" description="Helical" evidence="6">
    <location>
        <begin position="114"/>
        <end position="136"/>
    </location>
</feature>
<keyword evidence="5 6" id="KW-0472">Membrane</keyword>
<feature type="transmembrane region" description="Helical" evidence="6">
    <location>
        <begin position="87"/>
        <end position="108"/>
    </location>
</feature>
<feature type="transmembrane region" description="Helical" evidence="6">
    <location>
        <begin position="21"/>
        <end position="43"/>
    </location>
</feature>
<dbReference type="PANTHER" id="PTHR30250">
    <property type="entry name" value="PST FAMILY PREDICTED COLANIC ACID TRANSPORTER"/>
    <property type="match status" value="1"/>
</dbReference>
<feature type="transmembrane region" description="Helical" evidence="6">
    <location>
        <begin position="275"/>
        <end position="294"/>
    </location>
</feature>
<sequence>MATKKVYTNTLAQIAGKVSTALISIFLIKILTNYLDVAGYGLYSKVYNYLSIFSVIADLGLYTITVREISEHKWDHAKVQSIVGNILTLRTFFGVCIIFLSLAIGFFLPGYNSPLALVGIFITGVFTLFGLMNSSVMSLLQAHLKTEFSFVSITAGKVVNFLAMLLVVFILIPKGIMSASPDMQFWGFVGVLVAGLLGNIVMTGLLYFYANKIEKIRFRYDREYMKHILQISLPYGIALFLNVIYFKVDIILLSVLEPRTFADISIALYSVPMKIVEVGMMFGTLFLNSMLPLFTEAIKKTDFGALHDYVAKAYKILL</sequence>
<keyword evidence="2" id="KW-1003">Cell membrane</keyword>
<name>K1XHJ4_9BACT</name>
<evidence type="ECO:0000256" key="3">
    <source>
        <dbReference type="ARBA" id="ARBA00022692"/>
    </source>
</evidence>
<evidence type="ECO:0000256" key="6">
    <source>
        <dbReference type="SAM" id="Phobius"/>
    </source>
</evidence>